<dbReference type="InterPro" id="IPR038578">
    <property type="entry name" value="GT29-like_sf"/>
</dbReference>
<dbReference type="AlphaFoldDB" id="A0A1U9MKG2"/>
<dbReference type="GO" id="GO:0016020">
    <property type="term" value="C:membrane"/>
    <property type="evidence" value="ECO:0007669"/>
    <property type="project" value="UniProtKB-SubCell"/>
</dbReference>
<keyword evidence="4" id="KW-0808">Transferase</keyword>
<evidence type="ECO:0000256" key="5">
    <source>
        <dbReference type="ARBA" id="ARBA00022692"/>
    </source>
</evidence>
<evidence type="ECO:0000256" key="3">
    <source>
        <dbReference type="ARBA" id="ARBA00022676"/>
    </source>
</evidence>
<dbReference type="RefSeq" id="WP_077993817.1">
    <property type="nucleotide sequence ID" value="NZ_CP015625.1"/>
</dbReference>
<protein>
    <submittedName>
        <fullName evidence="9">Glycosyltransferase family 29 (Sialyltransferase)</fullName>
    </submittedName>
</protein>
<dbReference type="GO" id="GO:0008373">
    <property type="term" value="F:sialyltransferase activity"/>
    <property type="evidence" value="ECO:0007669"/>
    <property type="project" value="InterPro"/>
</dbReference>
<keyword evidence="8" id="KW-0325">Glycoprotein</keyword>
<keyword evidence="10" id="KW-1185">Reference proteome</keyword>
<keyword evidence="7" id="KW-0472">Membrane</keyword>
<dbReference type="OrthoDB" id="8451561at2"/>
<evidence type="ECO:0000256" key="8">
    <source>
        <dbReference type="ARBA" id="ARBA00023180"/>
    </source>
</evidence>
<dbReference type="STRING" id="1686310.BBC0244_019880"/>
<keyword evidence="6" id="KW-1133">Transmembrane helix</keyword>
<comment type="subcellular location">
    <subcellularLocation>
        <location evidence="2">Endomembrane system</location>
    </subcellularLocation>
    <subcellularLocation>
        <location evidence="1">Membrane</location>
        <topology evidence="1">Single-pass membrane protein</topology>
    </subcellularLocation>
</comment>
<name>A0A1U9MKG2_9HYPH</name>
<reference evidence="9 10" key="1">
    <citation type="submission" date="2016-11" db="EMBL/GenBank/DDBJ databases">
        <title>Comparative genomics of Bartonella apis.</title>
        <authorList>
            <person name="Engel P."/>
        </authorList>
    </citation>
    <scope>NUCLEOTIDE SEQUENCE [LARGE SCALE GENOMIC DNA]</scope>
    <source>
        <strain evidence="9 10">BBC0122</strain>
    </source>
</reference>
<organism evidence="9 10">
    <name type="scientific">Bartonella choladocola</name>
    <dbReference type="NCBI Taxonomy" id="2750995"/>
    <lineage>
        <taxon>Bacteria</taxon>
        <taxon>Pseudomonadati</taxon>
        <taxon>Pseudomonadota</taxon>
        <taxon>Alphaproteobacteria</taxon>
        <taxon>Hyphomicrobiales</taxon>
        <taxon>Bartonellaceae</taxon>
        <taxon>Bartonella</taxon>
    </lineage>
</organism>
<evidence type="ECO:0000256" key="1">
    <source>
        <dbReference type="ARBA" id="ARBA00004167"/>
    </source>
</evidence>
<dbReference type="Proteomes" id="UP000189632">
    <property type="component" value="Chromosome"/>
</dbReference>
<evidence type="ECO:0000256" key="4">
    <source>
        <dbReference type="ARBA" id="ARBA00022679"/>
    </source>
</evidence>
<dbReference type="Pfam" id="PF00777">
    <property type="entry name" value="Glyco_transf_29"/>
    <property type="match status" value="1"/>
</dbReference>
<sequence>MGTQKRRLIVVGNADLPRDFSEEIDSADYVLRFNRPRLLDGWSGTKTSCLMMCNSGKPMQRKLEDHSFLEYKFFKQAEFITLVYHPYILKAYFALPRLSSRLLKHRRRDWTDKAIRVFGGANKDVVIKSAQFYLEACAEIGIEGNKLKEWFPSTGYLGIWDCLKQFDLAEWEIYICGFTWQGWKHHAWSTEEKWVRERIDEGTCHFLQ</sequence>
<dbReference type="InterPro" id="IPR001675">
    <property type="entry name" value="Glyco_trans_29"/>
</dbReference>
<dbReference type="GO" id="GO:0012505">
    <property type="term" value="C:endomembrane system"/>
    <property type="evidence" value="ECO:0007669"/>
    <property type="project" value="UniProtKB-SubCell"/>
</dbReference>
<dbReference type="EMBL" id="CP015625">
    <property type="protein sequence ID" value="AQT48220.1"/>
    <property type="molecule type" value="Genomic_DNA"/>
</dbReference>
<dbReference type="Gene3D" id="3.90.1480.20">
    <property type="entry name" value="Glycosyl transferase family 29"/>
    <property type="match status" value="1"/>
</dbReference>
<evidence type="ECO:0000256" key="6">
    <source>
        <dbReference type="ARBA" id="ARBA00022989"/>
    </source>
</evidence>
<keyword evidence="5" id="KW-0812">Transmembrane</keyword>
<keyword evidence="3" id="KW-0328">Glycosyltransferase</keyword>
<evidence type="ECO:0000313" key="9">
    <source>
        <dbReference type="EMBL" id="AQT48220.1"/>
    </source>
</evidence>
<evidence type="ECO:0000256" key="7">
    <source>
        <dbReference type="ARBA" id="ARBA00023136"/>
    </source>
</evidence>
<dbReference type="KEGG" id="bapi:BBC0122_021350"/>
<accession>A0A1U9MKG2</accession>
<proteinExistence type="predicted"/>
<gene>
    <name evidence="9" type="ORF">BBC0122_021350</name>
</gene>
<evidence type="ECO:0000313" key="10">
    <source>
        <dbReference type="Proteomes" id="UP000189632"/>
    </source>
</evidence>
<evidence type="ECO:0000256" key="2">
    <source>
        <dbReference type="ARBA" id="ARBA00004308"/>
    </source>
</evidence>